<dbReference type="RefSeq" id="XP_037216193.1">
    <property type="nucleotide sequence ID" value="XM_037366799.1"/>
</dbReference>
<name>A0A8H6S892_9AGAR</name>
<accession>A0A8H6S892</accession>
<dbReference type="Proteomes" id="UP000636479">
    <property type="component" value="Unassembled WGS sequence"/>
</dbReference>
<gene>
    <name evidence="1" type="ORF">MIND_01020900</name>
</gene>
<keyword evidence="2" id="KW-1185">Reference proteome</keyword>
<dbReference type="GeneID" id="59349315"/>
<organism evidence="1 2">
    <name type="scientific">Mycena indigotica</name>
    <dbReference type="NCBI Taxonomy" id="2126181"/>
    <lineage>
        <taxon>Eukaryota</taxon>
        <taxon>Fungi</taxon>
        <taxon>Dikarya</taxon>
        <taxon>Basidiomycota</taxon>
        <taxon>Agaricomycotina</taxon>
        <taxon>Agaricomycetes</taxon>
        <taxon>Agaricomycetidae</taxon>
        <taxon>Agaricales</taxon>
        <taxon>Marasmiineae</taxon>
        <taxon>Mycenaceae</taxon>
        <taxon>Mycena</taxon>
    </lineage>
</organism>
<protein>
    <submittedName>
        <fullName evidence="1">Uncharacterized protein</fullName>
    </submittedName>
</protein>
<sequence>MNTSNLELYYVPARQLVLRIEAYTKKITACEADMERDDLTAEERETAERNCAEWYRERAQLQEVCVVVLGREDLKYFNPPPTPWVIKFLERWFPSGSKDKTV</sequence>
<comment type="caution">
    <text evidence="1">The sequence shown here is derived from an EMBL/GenBank/DDBJ whole genome shotgun (WGS) entry which is preliminary data.</text>
</comment>
<dbReference type="AlphaFoldDB" id="A0A8H6S892"/>
<evidence type="ECO:0000313" key="2">
    <source>
        <dbReference type="Proteomes" id="UP000636479"/>
    </source>
</evidence>
<dbReference type="EMBL" id="JACAZF010000009">
    <property type="protein sequence ID" value="KAF7294830.1"/>
    <property type="molecule type" value="Genomic_DNA"/>
</dbReference>
<proteinExistence type="predicted"/>
<reference evidence="1" key="1">
    <citation type="submission" date="2020-05" db="EMBL/GenBank/DDBJ databases">
        <title>Mycena genomes resolve the evolution of fungal bioluminescence.</title>
        <authorList>
            <person name="Tsai I.J."/>
        </authorList>
    </citation>
    <scope>NUCLEOTIDE SEQUENCE</scope>
    <source>
        <strain evidence="1">171206Taipei</strain>
    </source>
</reference>
<evidence type="ECO:0000313" key="1">
    <source>
        <dbReference type="EMBL" id="KAF7294830.1"/>
    </source>
</evidence>